<name>A0A1G9ZMG8_9FIRM</name>
<gene>
    <name evidence="3" type="ORF">SAMN04488502_1156</name>
</gene>
<dbReference type="OrthoDB" id="1677967at2"/>
<proteinExistence type="predicted"/>
<dbReference type="RefSeq" id="WP_092074926.1">
    <property type="nucleotide sequence ID" value="NZ_FNHB01000015.1"/>
</dbReference>
<evidence type="ECO:0000313" key="4">
    <source>
        <dbReference type="Proteomes" id="UP000214880"/>
    </source>
</evidence>
<dbReference type="EMBL" id="FNHB01000015">
    <property type="protein sequence ID" value="SDN22370.1"/>
    <property type="molecule type" value="Genomic_DNA"/>
</dbReference>
<dbReference type="STRING" id="146817.SAMN04488502_1156"/>
<evidence type="ECO:0000256" key="2">
    <source>
        <dbReference type="SAM" id="Phobius"/>
    </source>
</evidence>
<feature type="coiled-coil region" evidence="1">
    <location>
        <begin position="47"/>
        <end position="74"/>
    </location>
</feature>
<reference evidence="3 4" key="1">
    <citation type="submission" date="2016-10" db="EMBL/GenBank/DDBJ databases">
        <authorList>
            <person name="de Groot N.N."/>
        </authorList>
    </citation>
    <scope>NUCLEOTIDE SEQUENCE [LARGE SCALE GENOMIC DNA]</scope>
    <source>
        <strain evidence="3 4">DSM 1736</strain>
    </source>
</reference>
<feature type="transmembrane region" description="Helical" evidence="2">
    <location>
        <begin position="12"/>
        <end position="32"/>
    </location>
</feature>
<keyword evidence="2" id="KW-0472">Membrane</keyword>
<evidence type="ECO:0000313" key="3">
    <source>
        <dbReference type="EMBL" id="SDN22370.1"/>
    </source>
</evidence>
<keyword evidence="1" id="KW-0175">Coiled coil</keyword>
<accession>A0A1G9ZMG8</accession>
<dbReference type="Proteomes" id="UP000214880">
    <property type="component" value="Unassembled WGS sequence"/>
</dbReference>
<dbReference type="AlphaFoldDB" id="A0A1G9ZMG8"/>
<organism evidence="3 4">
    <name type="scientific">Dendrosporobacter quercicolus</name>
    <dbReference type="NCBI Taxonomy" id="146817"/>
    <lineage>
        <taxon>Bacteria</taxon>
        <taxon>Bacillati</taxon>
        <taxon>Bacillota</taxon>
        <taxon>Negativicutes</taxon>
        <taxon>Selenomonadales</taxon>
        <taxon>Sporomusaceae</taxon>
        <taxon>Dendrosporobacter</taxon>
    </lineage>
</organism>
<keyword evidence="2" id="KW-0812">Transmembrane</keyword>
<protein>
    <submittedName>
        <fullName evidence="3">Uncharacterized protein</fullName>
    </submittedName>
</protein>
<evidence type="ECO:0000256" key="1">
    <source>
        <dbReference type="SAM" id="Coils"/>
    </source>
</evidence>
<sequence length="211" mass="23543">MLDQAKRFIANHWKYIVGLAVVLALLLWGISYNQAQESRLQQAVTLTQEQAANVNALQNELKLSKQNAEMLASAVQQAQAGKVQPIYNFTVEAPTVQQAAVGVADRINAKDPTLPPAALEKSDRTLTAPQEVQQPGGATEWQVGVYKVNNYRNWEWSVGYGRHSGDSYIPVGLQRNFSKDRAIEVEYHAGGNESGWETKYTIMTNKLFFLF</sequence>
<keyword evidence="4" id="KW-1185">Reference proteome</keyword>
<keyword evidence="2" id="KW-1133">Transmembrane helix</keyword>